<dbReference type="EMBL" id="JBBPBN010000006">
    <property type="protein sequence ID" value="KAK9034897.1"/>
    <property type="molecule type" value="Genomic_DNA"/>
</dbReference>
<keyword evidence="3" id="KW-1185">Reference proteome</keyword>
<sequence length="112" mass="12937">MNNLSVVMIEWLVMAENGACMHGDHGASYLYSTREGRKTRRLSTQDLDLHSDMNVYYKTRGWMHVDVVVGEAACLVLLVNVFANHRRWWPNACGQPLQESCAHTIRFREKEI</sequence>
<feature type="transmembrane region" description="Helical" evidence="1">
    <location>
        <begin position="61"/>
        <end position="82"/>
    </location>
</feature>
<evidence type="ECO:0000256" key="1">
    <source>
        <dbReference type="SAM" id="Phobius"/>
    </source>
</evidence>
<accession>A0ABR2TCD3</accession>
<evidence type="ECO:0000313" key="3">
    <source>
        <dbReference type="Proteomes" id="UP001396334"/>
    </source>
</evidence>
<reference evidence="2 3" key="1">
    <citation type="journal article" date="2024" name="G3 (Bethesda)">
        <title>Genome assembly of Hibiscus sabdariffa L. provides insights into metabolisms of medicinal natural products.</title>
        <authorList>
            <person name="Kim T."/>
        </authorList>
    </citation>
    <scope>NUCLEOTIDE SEQUENCE [LARGE SCALE GENOMIC DNA]</scope>
    <source>
        <strain evidence="2">TK-2024</strain>
        <tissue evidence="2">Old leaves</tissue>
    </source>
</reference>
<comment type="caution">
    <text evidence="2">The sequence shown here is derived from an EMBL/GenBank/DDBJ whole genome shotgun (WGS) entry which is preliminary data.</text>
</comment>
<proteinExistence type="predicted"/>
<keyword evidence="1" id="KW-0472">Membrane</keyword>
<name>A0ABR2TCD3_9ROSI</name>
<keyword evidence="1" id="KW-1133">Transmembrane helix</keyword>
<organism evidence="2 3">
    <name type="scientific">Hibiscus sabdariffa</name>
    <name type="common">roselle</name>
    <dbReference type="NCBI Taxonomy" id="183260"/>
    <lineage>
        <taxon>Eukaryota</taxon>
        <taxon>Viridiplantae</taxon>
        <taxon>Streptophyta</taxon>
        <taxon>Embryophyta</taxon>
        <taxon>Tracheophyta</taxon>
        <taxon>Spermatophyta</taxon>
        <taxon>Magnoliopsida</taxon>
        <taxon>eudicotyledons</taxon>
        <taxon>Gunneridae</taxon>
        <taxon>Pentapetalae</taxon>
        <taxon>rosids</taxon>
        <taxon>malvids</taxon>
        <taxon>Malvales</taxon>
        <taxon>Malvaceae</taxon>
        <taxon>Malvoideae</taxon>
        <taxon>Hibiscus</taxon>
    </lineage>
</organism>
<evidence type="ECO:0000313" key="2">
    <source>
        <dbReference type="EMBL" id="KAK9034897.1"/>
    </source>
</evidence>
<dbReference type="Proteomes" id="UP001396334">
    <property type="component" value="Unassembled WGS sequence"/>
</dbReference>
<protein>
    <submittedName>
        <fullName evidence="2">Uncharacterized protein</fullName>
    </submittedName>
</protein>
<keyword evidence="1" id="KW-0812">Transmembrane</keyword>
<gene>
    <name evidence="2" type="ORF">V6N11_076952</name>
</gene>